<feature type="transmembrane region" description="Helical" evidence="7">
    <location>
        <begin position="60"/>
        <end position="82"/>
    </location>
</feature>
<dbReference type="GO" id="GO:0016020">
    <property type="term" value="C:membrane"/>
    <property type="evidence" value="ECO:0007669"/>
    <property type="project" value="UniProtKB-SubCell"/>
</dbReference>
<feature type="transmembrane region" description="Helical" evidence="7">
    <location>
        <begin position="28"/>
        <end position="48"/>
    </location>
</feature>
<proteinExistence type="inferred from homology"/>
<feature type="domain" description="Rhodopsin" evidence="8">
    <location>
        <begin position="46"/>
        <end position="285"/>
    </location>
</feature>
<dbReference type="InParanoid" id="A0A7C8IQ01"/>
<accession>A0A7C8IQ01</accession>
<comment type="caution">
    <text evidence="9">The sequence shown here is derived from an EMBL/GenBank/DDBJ whole genome shotgun (WGS) entry which is preliminary data.</text>
</comment>
<dbReference type="PANTHER" id="PTHR33048">
    <property type="entry name" value="PTH11-LIKE INTEGRAL MEMBRANE PROTEIN (AFU_ORTHOLOGUE AFUA_5G11245)"/>
    <property type="match status" value="1"/>
</dbReference>
<dbReference type="Proteomes" id="UP000481858">
    <property type="component" value="Unassembled WGS sequence"/>
</dbReference>
<evidence type="ECO:0000256" key="7">
    <source>
        <dbReference type="SAM" id="Phobius"/>
    </source>
</evidence>
<evidence type="ECO:0000256" key="3">
    <source>
        <dbReference type="ARBA" id="ARBA00022989"/>
    </source>
</evidence>
<reference evidence="9 10" key="1">
    <citation type="submission" date="2019-12" db="EMBL/GenBank/DDBJ databases">
        <title>Draft genome sequence of the ascomycete Xylaria multiplex DSM 110363.</title>
        <authorList>
            <person name="Buettner E."/>
            <person name="Kellner H."/>
        </authorList>
    </citation>
    <scope>NUCLEOTIDE SEQUENCE [LARGE SCALE GENOMIC DNA]</scope>
    <source>
        <strain evidence="9 10">DSM 110363</strain>
    </source>
</reference>
<evidence type="ECO:0000259" key="8">
    <source>
        <dbReference type="Pfam" id="PF20684"/>
    </source>
</evidence>
<keyword evidence="4 7" id="KW-0472">Membrane</keyword>
<evidence type="ECO:0000313" key="10">
    <source>
        <dbReference type="Proteomes" id="UP000481858"/>
    </source>
</evidence>
<sequence>MDPNEVPAVPAPNGIESNLIDPYSQQSILVAVTAVTLTISLGAIAARSYTRAFVVKQFDLTDYILLLGGGLLIAFASIQITAGQHGQGRHLWDVSAAEFSQVLLYLNIIEILYGPTMFCAKYVVLRQIEVIFLNHQRKKFAFSLIRILIWANLFFYGAIFISFILACVPREKIYHLTVDGICINTNASIIATSAINVVSDFSILLVPIIAIWQLQLPLKAKLGVATVFGIGILANVTSIVRLYYSVELTRTIDVTWAIIPVAGWALGEFASVIVVACCPHFPRLAKHLFKGDESPVYRISSSNNTTNSKKFARLRNRTPNNDESATELRSFREPDTDRLAGETAQDSGWGQPRTYP</sequence>
<dbReference type="InterPro" id="IPR052337">
    <property type="entry name" value="SAT4-like"/>
</dbReference>
<keyword evidence="10" id="KW-1185">Reference proteome</keyword>
<organism evidence="9 10">
    <name type="scientific">Xylaria multiplex</name>
    <dbReference type="NCBI Taxonomy" id="323545"/>
    <lineage>
        <taxon>Eukaryota</taxon>
        <taxon>Fungi</taxon>
        <taxon>Dikarya</taxon>
        <taxon>Ascomycota</taxon>
        <taxon>Pezizomycotina</taxon>
        <taxon>Sordariomycetes</taxon>
        <taxon>Xylariomycetidae</taxon>
        <taxon>Xylariales</taxon>
        <taxon>Xylariaceae</taxon>
        <taxon>Xylaria</taxon>
    </lineage>
</organism>
<gene>
    <name evidence="9" type="ORF">GQX73_g7484</name>
</gene>
<evidence type="ECO:0000256" key="4">
    <source>
        <dbReference type="ARBA" id="ARBA00023136"/>
    </source>
</evidence>
<evidence type="ECO:0000256" key="1">
    <source>
        <dbReference type="ARBA" id="ARBA00004141"/>
    </source>
</evidence>
<keyword evidence="2 7" id="KW-0812">Transmembrane</keyword>
<keyword evidence="3 7" id="KW-1133">Transmembrane helix</keyword>
<evidence type="ECO:0000256" key="5">
    <source>
        <dbReference type="ARBA" id="ARBA00038359"/>
    </source>
</evidence>
<protein>
    <recommendedName>
        <fullName evidence="8">Rhodopsin domain-containing protein</fullName>
    </recommendedName>
</protein>
<dbReference type="EMBL" id="WUBL01000097">
    <property type="protein sequence ID" value="KAF2966105.1"/>
    <property type="molecule type" value="Genomic_DNA"/>
</dbReference>
<feature type="transmembrane region" description="Helical" evidence="7">
    <location>
        <begin position="144"/>
        <end position="166"/>
    </location>
</feature>
<feature type="transmembrane region" description="Helical" evidence="7">
    <location>
        <begin position="186"/>
        <end position="210"/>
    </location>
</feature>
<evidence type="ECO:0000256" key="6">
    <source>
        <dbReference type="SAM" id="MobiDB-lite"/>
    </source>
</evidence>
<evidence type="ECO:0000313" key="9">
    <source>
        <dbReference type="EMBL" id="KAF2966105.1"/>
    </source>
</evidence>
<evidence type="ECO:0000256" key="2">
    <source>
        <dbReference type="ARBA" id="ARBA00022692"/>
    </source>
</evidence>
<name>A0A7C8IQ01_9PEZI</name>
<feature type="region of interest" description="Disordered" evidence="6">
    <location>
        <begin position="300"/>
        <end position="356"/>
    </location>
</feature>
<feature type="transmembrane region" description="Helical" evidence="7">
    <location>
        <begin position="102"/>
        <end position="124"/>
    </location>
</feature>
<feature type="transmembrane region" description="Helical" evidence="7">
    <location>
        <begin position="256"/>
        <end position="278"/>
    </location>
</feature>
<dbReference type="OrthoDB" id="5401779at2759"/>
<comment type="subcellular location">
    <subcellularLocation>
        <location evidence="1">Membrane</location>
        <topology evidence="1">Multi-pass membrane protein</topology>
    </subcellularLocation>
</comment>
<comment type="similarity">
    <text evidence="5">Belongs to the SAT4 family.</text>
</comment>
<dbReference type="PANTHER" id="PTHR33048:SF47">
    <property type="entry name" value="INTEGRAL MEMBRANE PROTEIN-RELATED"/>
    <property type="match status" value="1"/>
</dbReference>
<feature type="transmembrane region" description="Helical" evidence="7">
    <location>
        <begin position="222"/>
        <end position="244"/>
    </location>
</feature>
<dbReference type="InterPro" id="IPR049326">
    <property type="entry name" value="Rhodopsin_dom_fungi"/>
</dbReference>
<dbReference type="Pfam" id="PF20684">
    <property type="entry name" value="Fung_rhodopsin"/>
    <property type="match status" value="1"/>
</dbReference>
<feature type="compositionally biased region" description="Basic and acidic residues" evidence="6">
    <location>
        <begin position="329"/>
        <end position="340"/>
    </location>
</feature>
<dbReference type="AlphaFoldDB" id="A0A7C8IQ01"/>